<dbReference type="InterPro" id="IPR029487">
    <property type="entry name" value="NEL_dom"/>
</dbReference>
<dbReference type="PROSITE" id="PS52053">
    <property type="entry name" value="NEL"/>
    <property type="match status" value="1"/>
</dbReference>
<dbReference type="PROSITE" id="PS50011">
    <property type="entry name" value="PROTEIN_KINASE_DOM"/>
    <property type="match status" value="1"/>
</dbReference>
<dbReference type="GO" id="GO:0005524">
    <property type="term" value="F:ATP binding"/>
    <property type="evidence" value="ECO:0007669"/>
    <property type="project" value="InterPro"/>
</dbReference>
<evidence type="ECO:0000313" key="8">
    <source>
        <dbReference type="Proteomes" id="UP000241890"/>
    </source>
</evidence>
<dbReference type="InterPro" id="IPR000719">
    <property type="entry name" value="Prot_kinase_dom"/>
</dbReference>
<evidence type="ECO:0000256" key="3">
    <source>
        <dbReference type="PROSITE-ProRule" id="PRU00339"/>
    </source>
</evidence>
<dbReference type="InterPro" id="IPR011009">
    <property type="entry name" value="Kinase-like_dom_sf"/>
</dbReference>
<keyword evidence="2 3" id="KW-0802">TPR repeat</keyword>
<sequence length="1957" mass="217457">MGNLQKLRLDANAFTDDDVFPAMELMRSLTSLSGLALPDELMEKTTLWMLSLEDNRLKRVPTLIGQLFDMEQLEYQQSLTTPDHTTNALRPARRVFSSARAQFFPSSLITSLPLAITAVARALETKMKKAIVEMFRPARASTSRLSFTRKTDDEIFSEDARKIIDPRSISLRAIKELRDEVLSGEAAAGVKLYVAKRDLSDEVKKGATIQVLRTTANGDLQGRVSYVDASITFQPGRDANLKPRQDWSTEDVAEHVVLALTKNQPRAQLYLDHVDEDDVGKEFQGTFVSQARKCRFQNLVAALEHHFGQDADAAFVWLDLFCANQPLLTSADDDLDPEVVSTRNQYLTYGLHRAIGRFESAVIFFDRWDAPAPLQRAWCVWEIMGAISQAQNFEIIITPEQERVFLHSLGPDIFDVLPKITADNNDMRNAECWKKEDKEMIDNAVEATVEGGYLRLGFRHPDVGDTLNTIAVIAYQRGDYEDALEYYEETLSIRKAHRGGRDVSVATTLNNIAAVYQEQRRYEEALKYYEEALSITTESVGERHPQWATMLGNIANVYRLQGRYEDALALFETVLFVRLQTLGERHPSVANTLRAYATVYEAQGRYEEALSFYAKALSINMEAFGDQNSAVVDLKEHIEYVRQLHSGDVGGLVNSSLLTAVNAEERSHGRGIEEDACLEKTIENIQCLPCSDLETDDSEFLLGGVCVCRGLVNGEEIYDEEGMDYYCTGCCSMCMIMQVALECFPITICCMCEYVESSGVDDCELSLRRPCSDPDEHTCEIDGYAGKCLHCVPAVISGVTLIPLAILAPFCIVAAKPFKPCLPSCSAGFEECLSVMQNWRHCSLSLCRSDMVECCSGCAGFCAGQVRGAVDSLRPSRMASRCSKAGQWCLRHMPFRTQCLRAMRQRTMAQALRGMNSPETAAALSSGPVEWMAWRKDQATLEVRTAPNTPLRLSLCKDFPRLRVVRGDLLVAVPIASEAGQLQSGTIVEGDMAIMPSHENRDDGPAHVIIPNDLRVQNCLMLNNIGVAGWGTNVSVERLCILDSQGIVSELPPDLEVSGEVHLRDCSALTMLPLWTETGPLNLHSCSMLLTIPDSLRRVRGNMNLTSCTSLIKLPDNLVVEGNLILRGCAALQALPEGLTVKGDLIASGCDSLSYVPSSLVLHGNLMDLTNCVNIFSLPLEPFQTPRSERLVLNIANTSLVGDELQALRAIGSDSNVMVYLGNDAQLLQELGATVGPRGGDVQLSTLFDVAREFNVQVVDLEPYIDPAYLRGVLHFLSMLLSSQEFREEKLREDLKSRVQEVLETIARDPIARDEIVLRMLDATDACADKPIWALGQMQLVAAVAHARGDRAKLRKLGRGIMRLNIVHEHVERFINGENRGVDDVCVYLRFEIDLRESLDLPVSSQAMIYSNHVPISAGMIAAAKREALAITEKQFEAWLATWPEWQRQDRMEAVVAYLQLGKLEEAERDEDARGDASEWVDLKGEPIADPVVLLPNRSAVWSYNDVCERWVSTGYDFSNGSMTQDEFLNNTKRIYDFKPQTSETPQRASLGRRDSLRKKHNSAARRGPENQLEEIPERAPLHNDDDDDEEEEEENVDDEVDDDDDDHGQLFDDDDDGEEDEEDAETFEASARQAHRGSSIRSAYIVQIQGAFMQDAHEGCILTPFYPGGDLATWIRDRSHADMAIRLRIAIGLLSGLHDLHSQGFVHCDVKPENVFLAKGLSPVLGDFDGVQTHNVTMTQPMQATIKYMAPELRNGNVDKVEPAVDMFSVGVVLAELFDGSEVSDAIQALVSSLQSADPTQRPTALEAFRHEAFQVELVKEASCTICLDVYPVNCELLVSGRAIASAVPDEDFAALLDIVRAHFERDAAAEQERQLRDRVDAALREHGLDPTTQNHIRAIQNEVLAMSCPRCSAVFADFGGCCALSCAACPCVRANVKNKLRPLLTPDIVGENFRF</sequence>
<evidence type="ECO:0000259" key="6">
    <source>
        <dbReference type="PROSITE" id="PS52053"/>
    </source>
</evidence>
<feature type="domain" description="Protein kinase" evidence="5">
    <location>
        <begin position="1543"/>
        <end position="1815"/>
    </location>
</feature>
<feature type="repeat" description="TPR" evidence="3">
    <location>
        <begin position="506"/>
        <end position="539"/>
    </location>
</feature>
<proteinExistence type="predicted"/>
<dbReference type="SMART" id="SM00220">
    <property type="entry name" value="S_TKc"/>
    <property type="match status" value="1"/>
</dbReference>
<feature type="repeat" description="TPR" evidence="3">
    <location>
        <begin position="464"/>
        <end position="497"/>
    </location>
</feature>
<dbReference type="SUPFAM" id="SSF56112">
    <property type="entry name" value="Protein kinase-like (PK-like)"/>
    <property type="match status" value="1"/>
</dbReference>
<evidence type="ECO:0000313" key="7">
    <source>
        <dbReference type="EMBL" id="GBG33660.1"/>
    </source>
</evidence>
<dbReference type="InterPro" id="IPR008271">
    <property type="entry name" value="Ser/Thr_kinase_AS"/>
</dbReference>
<gene>
    <name evidence="7" type="ORF">FCC1311_098832</name>
</gene>
<dbReference type="Gene3D" id="1.20.58.360">
    <property type="entry name" value="Shigella T3SS effector IpaH defines"/>
    <property type="match status" value="1"/>
</dbReference>
<keyword evidence="8" id="KW-1185">Reference proteome</keyword>
<dbReference type="Pfam" id="PF13176">
    <property type="entry name" value="TPR_7"/>
    <property type="match status" value="1"/>
</dbReference>
<dbReference type="Pfam" id="PF13424">
    <property type="entry name" value="TPR_12"/>
    <property type="match status" value="1"/>
</dbReference>
<dbReference type="InterPro" id="IPR011990">
    <property type="entry name" value="TPR-like_helical_dom_sf"/>
</dbReference>
<dbReference type="Gene3D" id="1.25.40.10">
    <property type="entry name" value="Tetratricopeptide repeat domain"/>
    <property type="match status" value="1"/>
</dbReference>
<keyword evidence="1" id="KW-0677">Repeat</keyword>
<dbReference type="SMART" id="SM00028">
    <property type="entry name" value="TPR"/>
    <property type="match status" value="4"/>
</dbReference>
<evidence type="ECO:0000256" key="1">
    <source>
        <dbReference type="ARBA" id="ARBA00022737"/>
    </source>
</evidence>
<feature type="compositionally biased region" description="Acidic residues" evidence="4">
    <location>
        <begin position="1585"/>
        <end position="1627"/>
    </location>
</feature>
<dbReference type="InterPro" id="IPR019734">
    <property type="entry name" value="TPR_rpt"/>
</dbReference>
<dbReference type="EMBL" id="BEYU01000165">
    <property type="protein sequence ID" value="GBG33660.1"/>
    <property type="molecule type" value="Genomic_DNA"/>
</dbReference>
<dbReference type="Pfam" id="PF13374">
    <property type="entry name" value="TPR_10"/>
    <property type="match status" value="1"/>
</dbReference>
<dbReference type="GO" id="GO:0016567">
    <property type="term" value="P:protein ubiquitination"/>
    <property type="evidence" value="ECO:0007669"/>
    <property type="project" value="InterPro"/>
</dbReference>
<protein>
    <submittedName>
        <fullName evidence="7">Nephrocystin-3</fullName>
    </submittedName>
</protein>
<dbReference type="GO" id="GO:0004672">
    <property type="term" value="F:protein kinase activity"/>
    <property type="evidence" value="ECO:0007669"/>
    <property type="project" value="InterPro"/>
</dbReference>
<dbReference type="Gene3D" id="1.10.510.10">
    <property type="entry name" value="Transferase(Phosphotransferase) domain 1"/>
    <property type="match status" value="1"/>
</dbReference>
<dbReference type="InParanoid" id="A0A2R5GS35"/>
<dbReference type="PROSITE" id="PS50005">
    <property type="entry name" value="TPR"/>
    <property type="match status" value="3"/>
</dbReference>
<comment type="caution">
    <text evidence="7">The sequence shown here is derived from an EMBL/GenBank/DDBJ whole genome shotgun (WGS) entry which is preliminary data.</text>
</comment>
<dbReference type="PRINTS" id="PR00381">
    <property type="entry name" value="KINESINLIGHT"/>
</dbReference>
<evidence type="ECO:0000256" key="4">
    <source>
        <dbReference type="SAM" id="MobiDB-lite"/>
    </source>
</evidence>
<feature type="repeat" description="TPR" evidence="3">
    <location>
        <begin position="590"/>
        <end position="623"/>
    </location>
</feature>
<evidence type="ECO:0000259" key="5">
    <source>
        <dbReference type="PROSITE" id="PS50011"/>
    </source>
</evidence>
<accession>A0A2R5GS35</accession>
<feature type="region of interest" description="Disordered" evidence="4">
    <location>
        <begin position="1537"/>
        <end position="1635"/>
    </location>
</feature>
<dbReference type="Pfam" id="PF00069">
    <property type="entry name" value="Pkinase"/>
    <property type="match status" value="1"/>
</dbReference>
<dbReference type="GO" id="GO:0004842">
    <property type="term" value="F:ubiquitin-protein transferase activity"/>
    <property type="evidence" value="ECO:0007669"/>
    <property type="project" value="InterPro"/>
</dbReference>
<evidence type="ECO:0000256" key="2">
    <source>
        <dbReference type="ARBA" id="ARBA00022803"/>
    </source>
</evidence>
<feature type="domain" description="NEL" evidence="6">
    <location>
        <begin position="1235"/>
        <end position="1530"/>
    </location>
</feature>
<name>A0A2R5GS35_9STRA</name>
<dbReference type="Proteomes" id="UP000241890">
    <property type="component" value="Unassembled WGS sequence"/>
</dbReference>
<dbReference type="PANTHER" id="PTHR45641">
    <property type="entry name" value="TETRATRICOPEPTIDE REPEAT PROTEIN (AFU_ORTHOLOGUE AFUA_6G03870)"/>
    <property type="match status" value="1"/>
</dbReference>
<dbReference type="PANTHER" id="PTHR45641:SF1">
    <property type="entry name" value="AAA+ ATPASE DOMAIN-CONTAINING PROTEIN"/>
    <property type="match status" value="1"/>
</dbReference>
<dbReference type="CDD" id="cd00180">
    <property type="entry name" value="PKc"/>
    <property type="match status" value="1"/>
</dbReference>
<reference evidence="7 8" key="1">
    <citation type="submission" date="2017-12" db="EMBL/GenBank/DDBJ databases">
        <title>Sequencing, de novo assembly and annotation of complete genome of a new Thraustochytrid species, strain FCC1311.</title>
        <authorList>
            <person name="Sedici K."/>
            <person name="Godart F."/>
            <person name="Aiese Cigliano R."/>
            <person name="Sanseverino W."/>
            <person name="Barakat M."/>
            <person name="Ortet P."/>
            <person name="Marechal E."/>
            <person name="Cagnac O."/>
            <person name="Amato A."/>
        </authorList>
    </citation>
    <scope>NUCLEOTIDE SEQUENCE [LARGE SCALE GENOMIC DNA]</scope>
</reference>
<dbReference type="PROSITE" id="PS50293">
    <property type="entry name" value="TPR_REGION"/>
    <property type="match status" value="2"/>
</dbReference>
<dbReference type="Pfam" id="PF14496">
    <property type="entry name" value="NEL"/>
    <property type="match status" value="1"/>
</dbReference>
<dbReference type="OrthoDB" id="5986190at2759"/>
<organism evidence="7 8">
    <name type="scientific">Hondaea fermentalgiana</name>
    <dbReference type="NCBI Taxonomy" id="2315210"/>
    <lineage>
        <taxon>Eukaryota</taxon>
        <taxon>Sar</taxon>
        <taxon>Stramenopiles</taxon>
        <taxon>Bigyra</taxon>
        <taxon>Labyrinthulomycetes</taxon>
        <taxon>Thraustochytrida</taxon>
        <taxon>Thraustochytriidae</taxon>
        <taxon>Hondaea</taxon>
    </lineage>
</organism>
<dbReference type="SUPFAM" id="SSF48452">
    <property type="entry name" value="TPR-like"/>
    <property type="match status" value="1"/>
</dbReference>
<dbReference type="PROSITE" id="PS00108">
    <property type="entry name" value="PROTEIN_KINASE_ST"/>
    <property type="match status" value="1"/>
</dbReference>